<comment type="caution">
    <text evidence="3">The sequence shown here is derived from an EMBL/GenBank/DDBJ whole genome shotgun (WGS) entry which is preliminary data.</text>
</comment>
<dbReference type="InterPro" id="IPR027417">
    <property type="entry name" value="P-loop_NTPase"/>
</dbReference>
<feature type="compositionally biased region" description="Basic and acidic residues" evidence="1">
    <location>
        <begin position="155"/>
        <end position="167"/>
    </location>
</feature>
<evidence type="ECO:0000313" key="3">
    <source>
        <dbReference type="EMBL" id="CAK7236780.1"/>
    </source>
</evidence>
<dbReference type="Pfam" id="PF00004">
    <property type="entry name" value="AAA"/>
    <property type="match status" value="1"/>
</dbReference>
<name>A0ABP0D0X5_9PEZI</name>
<dbReference type="InterPro" id="IPR003593">
    <property type="entry name" value="AAA+_ATPase"/>
</dbReference>
<feature type="domain" description="AAA+ ATPase" evidence="2">
    <location>
        <begin position="243"/>
        <end position="381"/>
    </location>
</feature>
<dbReference type="EMBL" id="CAWUHD010000169">
    <property type="protein sequence ID" value="CAK7236780.1"/>
    <property type="molecule type" value="Genomic_DNA"/>
</dbReference>
<dbReference type="Gene3D" id="3.40.50.300">
    <property type="entry name" value="P-loop containing nucleotide triphosphate hydrolases"/>
    <property type="match status" value="1"/>
</dbReference>
<evidence type="ECO:0000256" key="1">
    <source>
        <dbReference type="SAM" id="MobiDB-lite"/>
    </source>
</evidence>
<dbReference type="SMART" id="SM00382">
    <property type="entry name" value="AAA"/>
    <property type="match status" value="1"/>
</dbReference>
<dbReference type="PANTHER" id="PTHR23074">
    <property type="entry name" value="AAA DOMAIN-CONTAINING"/>
    <property type="match status" value="1"/>
</dbReference>
<dbReference type="Proteomes" id="UP001642482">
    <property type="component" value="Unassembled WGS sequence"/>
</dbReference>
<dbReference type="InterPro" id="IPR003959">
    <property type="entry name" value="ATPase_AAA_core"/>
</dbReference>
<protein>
    <recommendedName>
        <fullName evidence="2">AAA+ ATPase domain-containing protein</fullName>
    </recommendedName>
</protein>
<gene>
    <name evidence="3" type="ORF">SEUCBS140593_009734</name>
</gene>
<sequence>MDKVRVYLRPSSVIPGISGFEEFFYLLFWALIPYGGHIVRGMYKDIFVNGALAGRKSKDPKPPELSTSYISDRRPDIYPVKPSMPGQTTHEDRPFITPAAEQNDVTQDKPRPRSGCCPPTQPMPSVLIPHRTEKRGHGRDKTARQAKENIWSESNTDKTDKKNKKEDMEEDEKALMEAIKGMKLNLEGDDDDESDGSGCGRGTNSIYMMSEIAGLGDVKEALEEFAVFFLHFPHLTRQLKQRSSTGILLFGPQGTGKTLLVTSFARQYNLALYDIRASAVLSKYVGEAEKFVRALFKQVRRDAPAVLLLDECDGLLARPSHRSADGSGLQLLQNELKNQWSDLIYSRSEVLVVGATNKPHDIDMDGFGRRLSLKLHVDLPAAAACQQVLKSALSKMRHTLTDDEELETLGHLCAERHLSGYDIHCLVEGQLRKALRAITRATHFRALKWKDKPTLVPCGPNDEGAQEGSWRSVAAKSTITESENNKAQDAPELSYIPFTFANIHAAILAAQPTVDEAMRQKHLAFAAVHSPRPPDAEEE</sequence>
<dbReference type="Gene3D" id="1.10.8.60">
    <property type="match status" value="1"/>
</dbReference>
<dbReference type="SUPFAM" id="SSF52540">
    <property type="entry name" value="P-loop containing nucleoside triphosphate hydrolases"/>
    <property type="match status" value="1"/>
</dbReference>
<keyword evidence="4" id="KW-1185">Reference proteome</keyword>
<reference evidence="3 4" key="1">
    <citation type="submission" date="2024-01" db="EMBL/GenBank/DDBJ databases">
        <authorList>
            <person name="Allen C."/>
            <person name="Tagirdzhanova G."/>
        </authorList>
    </citation>
    <scope>NUCLEOTIDE SEQUENCE [LARGE SCALE GENOMIC DNA]</scope>
</reference>
<proteinExistence type="predicted"/>
<feature type="region of interest" description="Disordered" evidence="1">
    <location>
        <begin position="53"/>
        <end position="172"/>
    </location>
</feature>
<organism evidence="3 4">
    <name type="scientific">Sporothrix eucalyptigena</name>
    <dbReference type="NCBI Taxonomy" id="1812306"/>
    <lineage>
        <taxon>Eukaryota</taxon>
        <taxon>Fungi</taxon>
        <taxon>Dikarya</taxon>
        <taxon>Ascomycota</taxon>
        <taxon>Pezizomycotina</taxon>
        <taxon>Sordariomycetes</taxon>
        <taxon>Sordariomycetidae</taxon>
        <taxon>Ophiostomatales</taxon>
        <taxon>Ophiostomataceae</taxon>
        <taxon>Sporothrix</taxon>
    </lineage>
</organism>
<accession>A0ABP0D0X5</accession>
<dbReference type="InterPro" id="IPR050304">
    <property type="entry name" value="MT-severing_AAA_ATPase"/>
</dbReference>
<dbReference type="PANTHER" id="PTHR23074:SF83">
    <property type="entry name" value="VACUOLAR PROTEIN SORTING-ASSOCIATED PROTEIN 4A"/>
    <property type="match status" value="1"/>
</dbReference>
<evidence type="ECO:0000259" key="2">
    <source>
        <dbReference type="SMART" id="SM00382"/>
    </source>
</evidence>
<evidence type="ECO:0000313" key="4">
    <source>
        <dbReference type="Proteomes" id="UP001642482"/>
    </source>
</evidence>